<proteinExistence type="predicted"/>
<dbReference type="AlphaFoldDB" id="A0A131ZAG6"/>
<accession>A0A131ZAG6</accession>
<protein>
    <submittedName>
        <fullName evidence="1">Uncharacterized protein</fullName>
    </submittedName>
</protein>
<evidence type="ECO:0000313" key="1">
    <source>
        <dbReference type="EMBL" id="JAP87201.1"/>
    </source>
</evidence>
<dbReference type="EMBL" id="GEDV01001356">
    <property type="protein sequence ID" value="JAP87201.1"/>
    <property type="molecule type" value="Transcribed_RNA"/>
</dbReference>
<organism evidence="1">
    <name type="scientific">Rhipicephalus appendiculatus</name>
    <name type="common">Brown ear tick</name>
    <dbReference type="NCBI Taxonomy" id="34631"/>
    <lineage>
        <taxon>Eukaryota</taxon>
        <taxon>Metazoa</taxon>
        <taxon>Ecdysozoa</taxon>
        <taxon>Arthropoda</taxon>
        <taxon>Chelicerata</taxon>
        <taxon>Arachnida</taxon>
        <taxon>Acari</taxon>
        <taxon>Parasitiformes</taxon>
        <taxon>Ixodida</taxon>
        <taxon>Ixodoidea</taxon>
        <taxon>Ixodidae</taxon>
        <taxon>Rhipicephalinae</taxon>
        <taxon>Rhipicephalus</taxon>
        <taxon>Rhipicephalus</taxon>
    </lineage>
</organism>
<sequence>FFSSFILEQCLISTRAHSMTSFTGTRFALQKHCTGFPSAMLLNEAKKKSHCETTPSMKKQRKATREKQMVHGAAICACGESLYEESRVPVGSQHRTMEEAPNKHTKRFLRGDKEKKKTLFSELTSTLARPVLRMAMHRGDSLMCSGTITRDKTKFTPPSTRGQSFFRSAGF</sequence>
<reference evidence="1" key="1">
    <citation type="journal article" date="2016" name="Ticks Tick Borne Dis.">
        <title>De novo assembly and annotation of the salivary gland transcriptome of Rhipicephalus appendiculatus male and female ticks during blood feeding.</title>
        <authorList>
            <person name="de Castro M.H."/>
            <person name="de Klerk D."/>
            <person name="Pienaar R."/>
            <person name="Latif A.A."/>
            <person name="Rees D.J."/>
            <person name="Mans B.J."/>
        </authorList>
    </citation>
    <scope>NUCLEOTIDE SEQUENCE</scope>
    <source>
        <tissue evidence="1">Salivary glands</tissue>
    </source>
</reference>
<name>A0A131ZAG6_RHIAP</name>
<feature type="non-terminal residue" evidence="1">
    <location>
        <position position="1"/>
    </location>
</feature>